<feature type="compositionally biased region" description="Acidic residues" evidence="10">
    <location>
        <begin position="4320"/>
        <end position="4332"/>
    </location>
</feature>
<dbReference type="PANTHER" id="PTHR48103:SF2">
    <property type="entry name" value="MIDASIN"/>
    <property type="match status" value="1"/>
</dbReference>
<dbReference type="SUPFAM" id="SSF52540">
    <property type="entry name" value="P-loop containing nucleoside triphosphate hydrolases"/>
    <property type="match status" value="6"/>
</dbReference>
<evidence type="ECO:0000256" key="10">
    <source>
        <dbReference type="SAM" id="MobiDB-lite"/>
    </source>
</evidence>
<feature type="compositionally biased region" description="Polar residues" evidence="10">
    <location>
        <begin position="4299"/>
        <end position="4316"/>
    </location>
</feature>
<dbReference type="GO" id="GO:0030687">
    <property type="term" value="C:preribosome, large subunit precursor"/>
    <property type="evidence" value="ECO:0007669"/>
    <property type="project" value="TreeGrafter"/>
</dbReference>
<dbReference type="Gene3D" id="3.40.50.410">
    <property type="entry name" value="von Willebrand factor, type A domain"/>
    <property type="match status" value="1"/>
</dbReference>
<evidence type="ECO:0000256" key="5">
    <source>
        <dbReference type="ARBA" id="ARBA00022741"/>
    </source>
</evidence>
<feature type="compositionally biased region" description="Basic and acidic residues" evidence="10">
    <location>
        <begin position="4342"/>
        <end position="4370"/>
    </location>
</feature>
<feature type="compositionally biased region" description="Basic and acidic residues" evidence="10">
    <location>
        <begin position="4091"/>
        <end position="4100"/>
    </location>
</feature>
<evidence type="ECO:0000256" key="9">
    <source>
        <dbReference type="PIRNR" id="PIRNR010340"/>
    </source>
</evidence>
<gene>
    <name evidence="12" type="ORF">RMAR00112_LOCUS30972</name>
    <name evidence="13" type="ORF">RMAR00112_LOCUS30974</name>
    <name evidence="14" type="ORF">RMAR00112_LOCUS30976</name>
    <name evidence="15" type="ORF">RMAR00112_LOCUS30977</name>
</gene>
<comment type="subcellular location">
    <subcellularLocation>
        <location evidence="1">Nucleus</location>
        <location evidence="1">Nucleolus</location>
    </subcellularLocation>
    <subcellularLocation>
        <location evidence="2">Nucleus</location>
        <location evidence="2">Nucleoplasm</location>
    </subcellularLocation>
</comment>
<dbReference type="Gene3D" id="3.40.50.300">
    <property type="entry name" value="P-loop containing nucleotide triphosphate hydrolases"/>
    <property type="match status" value="6"/>
</dbReference>
<dbReference type="InterPro" id="IPR002035">
    <property type="entry name" value="VWF_A"/>
</dbReference>
<dbReference type="GO" id="GO:0000055">
    <property type="term" value="P:ribosomal large subunit export from nucleus"/>
    <property type="evidence" value="ECO:0007669"/>
    <property type="project" value="TreeGrafter"/>
</dbReference>
<evidence type="ECO:0000313" key="13">
    <source>
        <dbReference type="EMBL" id="CAE0062903.1"/>
    </source>
</evidence>
<dbReference type="Pfam" id="PF17867">
    <property type="entry name" value="AAA_lid_7"/>
    <property type="match status" value="1"/>
</dbReference>
<comment type="function">
    <text evidence="9">Nuclear chaperone required for maturation and nuclear export of pre-60S ribosome subunits.</text>
</comment>
<keyword evidence="5 9" id="KW-0547">Nucleotide-binding</keyword>
<dbReference type="SMART" id="SM00327">
    <property type="entry name" value="VWA"/>
    <property type="match status" value="1"/>
</dbReference>
<dbReference type="EMBL" id="HBHW01040287">
    <property type="protein sequence ID" value="CAE0062906.1"/>
    <property type="molecule type" value="Transcribed_RNA"/>
</dbReference>
<keyword evidence="8 9" id="KW-0539">Nucleus</keyword>
<dbReference type="InterPro" id="IPR011704">
    <property type="entry name" value="ATPase_dyneun-rel_AAA"/>
</dbReference>
<evidence type="ECO:0000256" key="8">
    <source>
        <dbReference type="ARBA" id="ARBA00023242"/>
    </source>
</evidence>
<evidence type="ECO:0000256" key="7">
    <source>
        <dbReference type="ARBA" id="ARBA00023186"/>
    </source>
</evidence>
<evidence type="ECO:0000259" key="11">
    <source>
        <dbReference type="PROSITE" id="PS50234"/>
    </source>
</evidence>
<dbReference type="EMBL" id="HBHW01040282">
    <property type="protein sequence ID" value="CAE0062901.1"/>
    <property type="molecule type" value="Transcribed_RNA"/>
</dbReference>
<dbReference type="InterPro" id="IPR027417">
    <property type="entry name" value="P-loop_NTPase"/>
</dbReference>
<dbReference type="SMART" id="SM00382">
    <property type="entry name" value="AAA"/>
    <property type="match status" value="5"/>
</dbReference>
<evidence type="ECO:0000256" key="3">
    <source>
        <dbReference type="ARBA" id="ARBA00007188"/>
    </source>
</evidence>
<feature type="compositionally biased region" description="Basic and acidic residues" evidence="10">
    <location>
        <begin position="4107"/>
        <end position="4126"/>
    </location>
</feature>
<feature type="compositionally biased region" description="Acidic residues" evidence="10">
    <location>
        <begin position="4195"/>
        <end position="4212"/>
    </location>
</feature>
<keyword evidence="7 9" id="KW-0143">Chaperone</keyword>
<feature type="compositionally biased region" description="Basic and acidic residues" evidence="10">
    <location>
        <begin position="4491"/>
        <end position="4514"/>
    </location>
</feature>
<dbReference type="Pfam" id="PF17865">
    <property type="entry name" value="AAA_lid_5"/>
    <property type="match status" value="1"/>
</dbReference>
<dbReference type="GO" id="GO:0000027">
    <property type="term" value="P:ribosomal large subunit assembly"/>
    <property type="evidence" value="ECO:0007669"/>
    <property type="project" value="InterPro"/>
</dbReference>
<dbReference type="GO" id="GO:0005524">
    <property type="term" value="F:ATP binding"/>
    <property type="evidence" value="ECO:0007669"/>
    <property type="project" value="UniProtKB-KW"/>
</dbReference>
<dbReference type="PROSITE" id="PS00675">
    <property type="entry name" value="SIGMA54_INTERACT_1"/>
    <property type="match status" value="1"/>
</dbReference>
<reference evidence="14" key="1">
    <citation type="submission" date="2021-01" db="EMBL/GenBank/DDBJ databases">
        <authorList>
            <person name="Corre E."/>
            <person name="Pelletier E."/>
            <person name="Niang G."/>
            <person name="Scheremetjew M."/>
            <person name="Finn R."/>
            <person name="Kale V."/>
            <person name="Holt S."/>
            <person name="Cochrane G."/>
            <person name="Meng A."/>
            <person name="Brown T."/>
            <person name="Cohen L."/>
        </authorList>
    </citation>
    <scope>NUCLEOTIDE SEQUENCE</scope>
    <source>
        <strain evidence="14">CCMP 769</strain>
    </source>
</reference>
<evidence type="ECO:0000313" key="15">
    <source>
        <dbReference type="EMBL" id="CAE0062906.1"/>
    </source>
</evidence>
<feature type="compositionally biased region" description="Acidic residues" evidence="10">
    <location>
        <begin position="4127"/>
        <end position="4140"/>
    </location>
</feature>
<proteinExistence type="inferred from homology"/>
<feature type="compositionally biased region" description="Acidic residues" evidence="10">
    <location>
        <begin position="4025"/>
        <end position="4043"/>
    </location>
</feature>
<feature type="region of interest" description="Disordered" evidence="10">
    <location>
        <begin position="3942"/>
        <end position="4514"/>
    </location>
</feature>
<feature type="compositionally biased region" description="Acidic residues" evidence="10">
    <location>
        <begin position="4278"/>
        <end position="4289"/>
    </location>
</feature>
<dbReference type="PIRSF" id="PIRSF010340">
    <property type="entry name" value="Midasin"/>
    <property type="match status" value="1"/>
</dbReference>
<protein>
    <recommendedName>
        <fullName evidence="4 9">Midasin</fullName>
    </recommendedName>
</protein>
<dbReference type="PROSITE" id="PS50234">
    <property type="entry name" value="VWFA"/>
    <property type="match status" value="1"/>
</dbReference>
<dbReference type="EMBL" id="HBHW01040284">
    <property type="protein sequence ID" value="CAE0062903.1"/>
    <property type="molecule type" value="Transcribed_RNA"/>
</dbReference>
<dbReference type="GO" id="GO:0005654">
    <property type="term" value="C:nucleoplasm"/>
    <property type="evidence" value="ECO:0007669"/>
    <property type="project" value="UniProtKB-SubCell"/>
</dbReference>
<evidence type="ECO:0000313" key="12">
    <source>
        <dbReference type="EMBL" id="CAE0062901.1"/>
    </source>
</evidence>
<keyword evidence="6 9" id="KW-0067">ATP-binding</keyword>
<feature type="compositionally biased region" description="Acidic residues" evidence="10">
    <location>
        <begin position="4220"/>
        <end position="4229"/>
    </location>
</feature>
<evidence type="ECO:0000256" key="2">
    <source>
        <dbReference type="ARBA" id="ARBA00004642"/>
    </source>
</evidence>
<feature type="compositionally biased region" description="Acidic residues" evidence="10">
    <location>
        <begin position="4050"/>
        <end position="4078"/>
    </location>
</feature>
<dbReference type="SUPFAM" id="SSF53300">
    <property type="entry name" value="vWA-like"/>
    <property type="match status" value="1"/>
</dbReference>
<comment type="similarity">
    <text evidence="3 9">Belongs to the midasin family.</text>
</comment>
<dbReference type="GO" id="GO:0016887">
    <property type="term" value="F:ATP hydrolysis activity"/>
    <property type="evidence" value="ECO:0007669"/>
    <property type="project" value="InterPro"/>
</dbReference>
<feature type="compositionally biased region" description="Basic and acidic residues" evidence="10">
    <location>
        <begin position="4409"/>
        <end position="4421"/>
    </location>
</feature>
<organism evidence="14">
    <name type="scientific">Rhodosorus marinus</name>
    <dbReference type="NCBI Taxonomy" id="101924"/>
    <lineage>
        <taxon>Eukaryota</taxon>
        <taxon>Rhodophyta</taxon>
        <taxon>Stylonematophyceae</taxon>
        <taxon>Stylonematales</taxon>
        <taxon>Stylonemataceae</taxon>
        <taxon>Rhodosorus</taxon>
    </lineage>
</organism>
<dbReference type="CDD" id="cd00009">
    <property type="entry name" value="AAA"/>
    <property type="match status" value="1"/>
</dbReference>
<dbReference type="PANTHER" id="PTHR48103">
    <property type="entry name" value="MIDASIN-RELATED"/>
    <property type="match status" value="1"/>
</dbReference>
<feature type="compositionally biased region" description="Acidic residues" evidence="10">
    <location>
        <begin position="4148"/>
        <end position="4169"/>
    </location>
</feature>
<dbReference type="GO" id="GO:0005730">
    <property type="term" value="C:nucleolus"/>
    <property type="evidence" value="ECO:0007669"/>
    <property type="project" value="UniProtKB-SubCell"/>
</dbReference>
<evidence type="ECO:0000313" key="14">
    <source>
        <dbReference type="EMBL" id="CAE0062905.1"/>
    </source>
</evidence>
<sequence length="4803" mass="532495">MNYLDLCRDGEGFMPRRAHQLILDGNQGDVCRVMAICRGSEAVAAVLLSSGVSVKDDMHAALLCYGMGARAQRLIDREGLARRAAAGSDIARTAWAYLNSNASVLPEKIPVELKRELEGVREARNFLLQRDSTSENVSNASKADAETKSTSDFVNIHGVNVHVRKRSSNPLQATIVWCNDKLIFAAKLFASALASGVPIVLEGPPGSGKSALINFMATVTGNGSVQAVDKSGGLARIHLDGSSSAEEDLNDMFGSIVPEKNGEFRWRPGPLGCAIRDGKWVVLEGLPGPTRQAASSGVQSTVEALVNLRPGDTFQVRGGGEILEVASGYQIIATRTTRDDRAWEPPGGSQTWCRIQMASYSKEDMHWILCERFAEVEECIARVVKSIDRISQILSRSQTLSKQLSLREGIKVCKRLIALKEVTVELAVAETVEVMCASEMNPDVRAAAIAASCDAWSTPFEVGQNFDSLIKPTVEFEHGFVKIGRATLELTRESETARLKIAPAGESLRLLERVGRCVEMGESVLLNGESGTGKTAIVQELARLCGKVLVVVNMSQQSDVNELVGGYRPADVQRTLQSTVALFDRAFRASFSLSKNKELLDTLFRMARRKQLQKSARLMRKVLNTLPSGRRSTSESVASLWRDVESGLRELEALAGEEAKSAESPSPQKRRRTMKFHYTEGMLLNAMRKGSWVLLDEINLAPVEALESLVSLLDDYCLPAPEGQGGFVSANPGFSIFAAMNPPTGMGKKKLPDSIRARFTEFYVRDMDSHDDLLIFVLSRLHRTAANASKEDHMVAERVSRFFSSCRKLSNDGLIQDAAGRKPRFSLRSLSRMLDFARGQLELLPRDLAPVALYEGSMLAFVTPLPGSSRDAVLKLAREILLAGSTWRRISDFISASDCVKVGGFLVEPGNAKEVVQNDSFVVTPSVAKTLEEVTRALAVGTDRLPVLLQGPTAAGKTSLVSYLARKTKHKIIRINNHEHTDVAEYLGGYVVNSEGVPCFKEGPLVEAARKGWWIVLDELNLAPGEVLEALNRLLDDNRELTIPETGEVLKASPKFALFATQNPPGLYGGRKQLSQAFLSRFIEIHINSMPDEELSAVLCLRGRVPESFAKSMIATMHDLQVERSSSKLFRGKDGFVTARDLFRWATRLPRDRQELANFGFFLLAERARDPRQVDTVRRIIEKHCRASICSEDLYERVWSHPAIQEVVQRLQVYPTKAMKRMVALLWECATHGEPALLVGATGGGKTTACQVVSEALGVSLYTVNLHRNSEASDFLGGYRPTRTTERSSGKLFEWCDGPLVAAMREGSCLLLDELNMADHAVAERLNSVLEPERTLFLAEKGGDPQAATIVADPKFQVLATMNPGGDFGKKELSPAMQNRFTEIWCPPPQSEDFEKLTKDLLQDFLPEDRTVSDSIVDFVKWGSEHDIMLSLRDVAAWCKFIRNAAEEYSIRPQVGLAHGVRLILLDGMELMSGNSLVGGFPSADVSKLAWERIIGTIEETDIGGQAREADFTKTVDMIVDDEGVQFAQFRIRRGARSSHTEALRYAFNTRGTAGNCARVARAFLLERAILLEGPPGVGKTSMVEALAEASGYFLVRVNLSEHTEMADLLGCDVPTATPGKFRFKEGPLLSAMRGGHWILLDELNLASQSVLEGLNSVLDHRQSAFIPELQCEVKAANGFRLFGAQNPANEGGGRRRLPQSFINRFTRVYVRRLDDADIVLIARTLYPWVEPQELTSLSLLMRELYEQGLLDLNLRDVLRWVELRKSAVSVEDVYDTLIRKRLVLSGNNGHEVQEVSRRIFEKAFGYCPIFEEEPRLEINGKTLMIGPQALPRGEFLPTEAFRPGLKPHPQILNSQLGQLRSIALSVGHCWPVCLRGVSDSGKESLLNAFANVCGVQLRQVWLSSASDTSDLLGGYEQYNQMKGFLEVQSKVDRIASRLVLSLISDADDVGAANVENARMSADNAVKAYYNGKLLEESLLEQIRSLLDVCSRVSSHESLDLSSIREQLDSIPSSDGAAFRWTRSELVQAAERGDWVLLRNVNQIPHAVLDRLNPLLEKPGGESILAEAPPDDNGDPQVFRPHRNFRLFMTMDARNGDISKALRNRCVEIAMGGKACASDDNLSAFAYGSGIPGPMGSVSNFLVELDKWAVHEFPNEKPPSQNIPLRSRLLVAHGKSWLSALQAATLEQYRDLPREMLDMLFRVKEHQHGILDRSAAEIGANTDCFEAHMEAVAIHNLLKVDVEAKDTAFVAANYVSRFLNGLRSSESSEMPLAMLGLFPKASTRSKIVEELFFEYVSNYVERDREIRIDELSSFEREDGAIRETAEIAKLSLLSVREHPSIRSHHLACSIKHSMSKGMEDSKKSHHGTRNMSAVAELAEATISQEPYIDEVSMLRASEILKKAVWSLEHQYGSVAERLIVLFHYLKATSPSVVDLLGGQSAKALLLHEPLGALVRDMDLPVPKSALFWELETSMASVLRVLESEGKVIRDPQTKKFVVEALCTLSTDVGDNSKTLASELHDFTNVLKMGSRVDAEDPNLVPTAKYLDGVSLAYTLKTLISKSQLNALTALTYGFKSSAVSPNSLVSLQRVFWGSGSEIESELQWLQRLWEWNKQIDPPNSLDWALTGPASALIFDSPLRMVLSLHSRDGPRNLTIENRSTYLEDTFRLAGAVVSCSTPWGGGKKETLEDLSTLAKGEPLVVDGVKARLDAVSRMWISSGHNLIDKFLPRHQIDPAVAAQELSTAAMEVLMRFKARVSATDVMAAVRLGHDEKATVTRKKDLDAAMETDRALIEMTAGRIVHRPETLDPYAGHWHRLRRLCDEIASRNEVDDLVKRLGDDVGRASDLERAWQDSVANVTRDYKIGGVASHLRDALGGVALGLERLRLGVRLYLTSLKVHDGGGAVLCTVENLVSMPMSSRRETFHQRFATNLGLQKVTLLRLAYKASSVAEEWSSIFGALEAHVKSWRVLEDAKLWEITNAQSLYTYGSVCRPHESLEEAEERDFRTTFGDVDADYDIANAFEGISMAEKNADDQQKRQSVTASMQHVWEIFRVLVNADWKQHASAKSQFLVQTYAESFQVAYELLANNPYMEPVSSRVPSQQAAVAYLSATLCLKENGYAFPSSSKSSRNFYKDAFPEEIRSVVMRLSPLIENVRRLKRDLSMDEEHPVLGRIESHAEKISNCDYSTSLSRLTVSVEGLLRLIDEWNRFYAKSDLKLGDDERQLAFLSAKWRSYEIASWPNILASRIAAPKEVIGRWFPHMFEIVRRHLLEPEDGSGTAGVLSTLDQFLRSSSIGELASRVELVSSFSKLVQQSPANTDRKRGLRNALASLAGYYRQFQHASDVYLEEQKAPLEKRMREYVKLGEWDKKSATMKQATGAALDDKTLEYFRLKAVADRNRRNLHRLCTEMDAVLRAQISTIEILERSKMGLDNLETGPESYDAPFIEVEDNCFQRSTHQNGPNIYEGRLKDPQALTGKMNKVAEELLSRTWIKAGTQSCRNLESVARRRALELSKLELTKDLVPIKQRALSELLRALAKSGLSSRRAGFEGNHEKWITTSPTGVERIDHEFYSCVFRQSRLNEVSGSGLNADVSRRDANQMRGLSDHLLSVLTEDRSFLFDAKILVQEIQAQSRLLLGAEIGVSGNMGEGLYGMTVKLCRVIKDIAFEATTLSSALDKTAALEKLPTAKKAQMPEEETEMSFEKTSALLRLTAVTLTEGLSDDHGLGAPGSQGFADLNQAAKCQRLIDTIARNTLRAEQLEASNITSPFILSARHEVDEFFQRMNSNEEASDEHLSMSTWSHLEGLASSCVDRVLLGTQGLSSSTTEGVPDDSGLDSEDVLVALRSIRNGHEKATELVRKLNVVELGQAVKHFISEALKGGGRNSKEIRDLCCRLGLVLDAFVHHVLRVAFNDVFDLHREGCSLLRCIQCIFITVCQKGFCKPAEEGEEDQGEGNDREVEGTGMGDVGAGDTRGAEDVSKEIEDEGELDNLATGGPEKENPGEQPETTGDGIEMSNDFEGQMETVPQDEEDEDENSDESGEEEEIEKRFGEDEDKQEEIDEKLWGPEDEDKDENEEQEDTVEKGKGVQNHQQESEIGRKDDSVDDGPDDPKLGQEEDREKMDEKAPDEQGDSDPQIEEEVPADSNFNVDAEEPTGDEEPQELPETMEVDGESGASGTEPDEEDMLNEEDRNLGSGEEGDEGNGSDAEMQELDGEVASQKDMDEDGEDDDFAFGGEVPKNDADSENEEHPRNTQPNQRNGAEEEMELDDGMRSKHASTGAEEEPAEELEDEQGNKGEKDQTSSGAAAYQQPQTLTSKPGTGEQEEVTGAADDDVNPSRVPAPELESRWRKRFEMLKKAVQSHEEPDEHHENDEPVPDAAEFDDEGEEAGVGKATDDQHAPMEDAGIEEEDESKRRSQREEELGKSAAQDQTDGTAIASKPNPMGEEHDETDESNDTGDDAQRNEKEEPAQMEFDESWTRKGTANEVSKIGLLQEEKPAGQEDEETQARREDTEDAHDSMIAHDKAEKEWTRLEQVTSQAAGLLCEQLKLLLEPTLASRLEGDYRTGKRLSMRRVIEFIASDYRRDRIWLRRTKADKRAYDVLICVDDSESMAESGAGTMALEALALLSSALGRLEVGRVGVGSFGTHAKLLHKLDAGIGPNGPKLVSSLSFKQKETNMREMLEFSLETLDEARDTSLDADAELAQLLLVISDGKLDDRERIQSLVRQAATKRQVIAFFLIDKAEDEKQSVRNVKKAVFKDGKMHLDSYLDDFPFPFYAIVSNTELLPEVVGDCLKQWLELLNFRI</sequence>
<dbReference type="FunFam" id="3.40.50.300:FF:000142">
    <property type="entry name" value="Midasin"/>
    <property type="match status" value="3"/>
</dbReference>
<dbReference type="InterPro" id="IPR003593">
    <property type="entry name" value="AAA+_ATPase"/>
</dbReference>
<dbReference type="Pfam" id="PF07728">
    <property type="entry name" value="AAA_5"/>
    <property type="match status" value="5"/>
</dbReference>
<dbReference type="EMBL" id="HBHW01040286">
    <property type="protein sequence ID" value="CAE0062905.1"/>
    <property type="molecule type" value="Transcribed_RNA"/>
</dbReference>
<evidence type="ECO:0000256" key="1">
    <source>
        <dbReference type="ARBA" id="ARBA00004604"/>
    </source>
</evidence>
<feature type="compositionally biased region" description="Basic and acidic residues" evidence="10">
    <location>
        <begin position="4457"/>
        <end position="4466"/>
    </location>
</feature>
<evidence type="ECO:0000256" key="4">
    <source>
        <dbReference type="ARBA" id="ARBA00017143"/>
    </source>
</evidence>
<feature type="compositionally biased region" description="Acidic residues" evidence="10">
    <location>
        <begin position="4371"/>
        <end position="4385"/>
    </location>
</feature>
<evidence type="ECO:0000256" key="6">
    <source>
        <dbReference type="ARBA" id="ARBA00022840"/>
    </source>
</evidence>
<accession>A0A7S3A787</accession>
<dbReference type="InterPro" id="IPR025662">
    <property type="entry name" value="Sigma_54_int_dom_ATP-bd_1"/>
</dbReference>
<dbReference type="InterPro" id="IPR036465">
    <property type="entry name" value="vWFA_dom_sf"/>
</dbReference>
<dbReference type="InterPro" id="IPR040848">
    <property type="entry name" value="AAA_lid_7"/>
</dbReference>
<feature type="compositionally biased region" description="Acidic residues" evidence="10">
    <location>
        <begin position="4444"/>
        <end position="4456"/>
    </location>
</feature>
<dbReference type="InterPro" id="IPR041190">
    <property type="entry name" value="Midasin_AAA_lid_5"/>
</dbReference>
<feature type="compositionally biased region" description="Basic and acidic residues" evidence="10">
    <location>
        <begin position="4236"/>
        <end position="4249"/>
    </location>
</feature>
<dbReference type="InterPro" id="IPR012099">
    <property type="entry name" value="Midasin"/>
</dbReference>
<name>A0A7S3A787_9RHOD</name>
<feature type="domain" description="VWFA" evidence="11">
    <location>
        <begin position="4598"/>
        <end position="4787"/>
    </location>
</feature>